<organism evidence="3 4">
    <name type="scientific">Knipowitschia caucasica</name>
    <name type="common">Caucasian dwarf goby</name>
    <name type="synonym">Pomatoschistus caucasicus</name>
    <dbReference type="NCBI Taxonomy" id="637954"/>
    <lineage>
        <taxon>Eukaryota</taxon>
        <taxon>Metazoa</taxon>
        <taxon>Chordata</taxon>
        <taxon>Craniata</taxon>
        <taxon>Vertebrata</taxon>
        <taxon>Euteleostomi</taxon>
        <taxon>Actinopterygii</taxon>
        <taxon>Neopterygii</taxon>
        <taxon>Teleostei</taxon>
        <taxon>Neoteleostei</taxon>
        <taxon>Acanthomorphata</taxon>
        <taxon>Gobiaria</taxon>
        <taxon>Gobiiformes</taxon>
        <taxon>Gobioidei</taxon>
        <taxon>Gobiidae</taxon>
        <taxon>Gobiinae</taxon>
        <taxon>Knipowitschia</taxon>
    </lineage>
</organism>
<feature type="transmembrane region" description="Helical" evidence="2">
    <location>
        <begin position="12"/>
        <end position="44"/>
    </location>
</feature>
<proteinExistence type="predicted"/>
<evidence type="ECO:0000256" key="2">
    <source>
        <dbReference type="SAM" id="Phobius"/>
    </source>
</evidence>
<reference evidence="3 4" key="1">
    <citation type="submission" date="2024-04" db="EMBL/GenBank/DDBJ databases">
        <authorList>
            <person name="Waldvogel A.-M."/>
            <person name="Schoenle A."/>
        </authorList>
    </citation>
    <scope>NUCLEOTIDE SEQUENCE [LARGE SCALE GENOMIC DNA]</scope>
</reference>
<dbReference type="AlphaFoldDB" id="A0AAV2M6D4"/>
<dbReference type="Proteomes" id="UP001497482">
    <property type="component" value="Chromosome 6"/>
</dbReference>
<keyword evidence="2" id="KW-1133">Transmembrane helix</keyword>
<accession>A0AAV2M6D4</accession>
<evidence type="ECO:0000313" key="4">
    <source>
        <dbReference type="Proteomes" id="UP001497482"/>
    </source>
</evidence>
<keyword evidence="2" id="KW-0812">Transmembrane</keyword>
<name>A0AAV2M6D4_KNICA</name>
<feature type="compositionally biased region" description="Polar residues" evidence="1">
    <location>
        <begin position="95"/>
        <end position="105"/>
    </location>
</feature>
<feature type="region of interest" description="Disordered" evidence="1">
    <location>
        <begin position="81"/>
        <end position="105"/>
    </location>
</feature>
<gene>
    <name evidence="3" type="ORF">KC01_LOCUS35744</name>
</gene>
<evidence type="ECO:0000256" key="1">
    <source>
        <dbReference type="SAM" id="MobiDB-lite"/>
    </source>
</evidence>
<dbReference type="EMBL" id="OZ035828">
    <property type="protein sequence ID" value="CAL1608902.1"/>
    <property type="molecule type" value="Genomic_DNA"/>
</dbReference>
<evidence type="ECO:0000313" key="3">
    <source>
        <dbReference type="EMBL" id="CAL1608902.1"/>
    </source>
</evidence>
<sequence length="105" mass="11376">MATPLHNNWCGALWCCVVLCDVVWCCVVLCGVVWCVMVLCGVVWCCVVLYAVGEEEAEGGKGGHSVQRLYHNTAVKSVQQEGVIDSSGRGKNMRNPINTLICSES</sequence>
<protein>
    <submittedName>
        <fullName evidence="3">Uncharacterized protein</fullName>
    </submittedName>
</protein>
<keyword evidence="4" id="KW-1185">Reference proteome</keyword>
<keyword evidence="2" id="KW-0472">Membrane</keyword>